<evidence type="ECO:0000313" key="4">
    <source>
        <dbReference type="Proteomes" id="UP001183607"/>
    </source>
</evidence>
<name>A0ABD5EES3_9ACTN</name>
<reference evidence="4 5" key="1">
    <citation type="submission" date="2023-07" db="EMBL/GenBank/DDBJ databases">
        <title>30 novel species of actinomycetes from the DSMZ collection.</title>
        <authorList>
            <person name="Nouioui I."/>
        </authorList>
    </citation>
    <scope>NUCLEOTIDE SEQUENCE [LARGE SCALE GENOMIC DNA]</scope>
    <source>
        <strain evidence="2 5">DSM 41979</strain>
        <strain evidence="4">DSM 41982</strain>
    </source>
</reference>
<evidence type="ECO:0000313" key="3">
    <source>
        <dbReference type="EMBL" id="MDT0419558.1"/>
    </source>
</evidence>
<dbReference type="EMBL" id="JAVRER010000086">
    <property type="protein sequence ID" value="MDT0419558.1"/>
    <property type="molecule type" value="Genomic_DNA"/>
</dbReference>
<evidence type="ECO:0000256" key="1">
    <source>
        <dbReference type="SAM" id="Coils"/>
    </source>
</evidence>
<dbReference type="Proteomes" id="UP001183610">
    <property type="component" value="Unassembled WGS sequence"/>
</dbReference>
<dbReference type="AlphaFoldDB" id="A0ABD5EES3"/>
<comment type="caution">
    <text evidence="3">The sequence shown here is derived from an EMBL/GenBank/DDBJ whole genome shotgun (WGS) entry which is preliminary data.</text>
</comment>
<keyword evidence="5" id="KW-1185">Reference proteome</keyword>
<evidence type="ECO:0000313" key="2">
    <source>
        <dbReference type="EMBL" id="MDT0412673.1"/>
    </source>
</evidence>
<gene>
    <name evidence="3" type="ORF">RM574_29210</name>
    <name evidence="2" type="ORF">RM698_26955</name>
</gene>
<feature type="coiled-coil region" evidence="1">
    <location>
        <begin position="53"/>
        <end position="80"/>
    </location>
</feature>
<protein>
    <recommendedName>
        <fullName evidence="6">WXG100 family type VII secretion target</fullName>
    </recommendedName>
</protein>
<dbReference type="EMBL" id="JAVRET010000091">
    <property type="protein sequence ID" value="MDT0412673.1"/>
    <property type="molecule type" value="Genomic_DNA"/>
</dbReference>
<dbReference type="SUPFAM" id="SSF158414">
    <property type="entry name" value="HP0062-like"/>
    <property type="match status" value="1"/>
</dbReference>
<evidence type="ECO:0008006" key="6">
    <source>
        <dbReference type="Google" id="ProtNLM"/>
    </source>
</evidence>
<dbReference type="RefSeq" id="WP_007822189.1">
    <property type="nucleotide sequence ID" value="NZ_JAVRER010000086.1"/>
</dbReference>
<reference evidence="3" key="2">
    <citation type="submission" date="2024-03" db="EMBL/GenBank/DDBJ databases">
        <title>30 novel species of actinomycetes from the DSMZ collection.</title>
        <authorList>
            <person name="Nouioui I."/>
        </authorList>
    </citation>
    <scope>NUCLEOTIDE SEQUENCE</scope>
    <source>
        <strain evidence="3">DSM 41982</strain>
    </source>
</reference>
<evidence type="ECO:0000313" key="5">
    <source>
        <dbReference type="Proteomes" id="UP001183610"/>
    </source>
</evidence>
<dbReference type="InterPro" id="IPR029013">
    <property type="entry name" value="HP0062-like_sf"/>
</dbReference>
<sequence length="88" mass="9969">MSRESECREDLRRLKQYADQLENSVDNVGKLCGTDTWKGPKSERFRGEFTGHKKQIKDALAAARAAMDRALKRVEQEEAEKKKSGAGK</sequence>
<accession>A0ABD5EES3</accession>
<organism evidence="3 4">
    <name type="scientific">Streptomyces evansiae</name>
    <dbReference type="NCBI Taxonomy" id="3075535"/>
    <lineage>
        <taxon>Bacteria</taxon>
        <taxon>Bacillati</taxon>
        <taxon>Actinomycetota</taxon>
        <taxon>Actinomycetes</taxon>
        <taxon>Kitasatosporales</taxon>
        <taxon>Streptomycetaceae</taxon>
        <taxon>Streptomyces</taxon>
    </lineage>
</organism>
<proteinExistence type="predicted"/>
<keyword evidence="1" id="KW-0175">Coiled coil</keyword>
<dbReference type="Proteomes" id="UP001183607">
    <property type="component" value="Unassembled WGS sequence"/>
</dbReference>